<name>A0A0F0HAG9_LENAE</name>
<dbReference type="InterPro" id="IPR002734">
    <property type="entry name" value="RibDG_C"/>
</dbReference>
<sequence>MSDLIVIEFATLDGVVEDPDGSGGTAGGGWAFRHGPEAVAGDKFGLGPLLDTGVLLLGRTTWELFAKLWPGRTDEFSTKMNNIPKRVASRSLTEVDGWQNSSLVEGDLVGQVWELKARQDVVVTGSISVVRELAEAGLVDEYRLMVFPSVIGAGQRLFTGSMSDLRLISLERKGSAALMRYRTS</sequence>
<evidence type="ECO:0000259" key="1">
    <source>
        <dbReference type="Pfam" id="PF01872"/>
    </source>
</evidence>
<evidence type="ECO:0000313" key="3">
    <source>
        <dbReference type="Proteomes" id="UP000033393"/>
    </source>
</evidence>
<organism evidence="2 3">
    <name type="scientific">Lentzea aerocolonigenes</name>
    <name type="common">Lechevalieria aerocolonigenes</name>
    <name type="synonym">Saccharothrix aerocolonigenes</name>
    <dbReference type="NCBI Taxonomy" id="68170"/>
    <lineage>
        <taxon>Bacteria</taxon>
        <taxon>Bacillati</taxon>
        <taxon>Actinomycetota</taxon>
        <taxon>Actinomycetes</taxon>
        <taxon>Pseudonocardiales</taxon>
        <taxon>Pseudonocardiaceae</taxon>
        <taxon>Lentzea</taxon>
    </lineage>
</organism>
<evidence type="ECO:0000313" key="2">
    <source>
        <dbReference type="EMBL" id="KJK51337.1"/>
    </source>
</evidence>
<feature type="domain" description="Bacterial bifunctional deaminase-reductase C-terminal" evidence="1">
    <location>
        <begin position="5"/>
        <end position="172"/>
    </location>
</feature>
<accession>A0A0F0HAG9</accession>
<dbReference type="GO" id="GO:0008703">
    <property type="term" value="F:5-amino-6-(5-phosphoribosylamino)uracil reductase activity"/>
    <property type="evidence" value="ECO:0007669"/>
    <property type="project" value="InterPro"/>
</dbReference>
<dbReference type="SUPFAM" id="SSF53597">
    <property type="entry name" value="Dihydrofolate reductase-like"/>
    <property type="match status" value="1"/>
</dbReference>
<dbReference type="PATRIC" id="fig|68170.10.peg.7616"/>
<comment type="caution">
    <text evidence="2">The sequence shown here is derived from an EMBL/GenBank/DDBJ whole genome shotgun (WGS) entry which is preliminary data.</text>
</comment>
<reference evidence="2 3" key="1">
    <citation type="submission" date="2015-02" db="EMBL/GenBank/DDBJ databases">
        <authorList>
            <person name="Ju K.-S."/>
            <person name="Doroghazi J.R."/>
            <person name="Metcalf W."/>
        </authorList>
    </citation>
    <scope>NUCLEOTIDE SEQUENCE [LARGE SCALE GENOMIC DNA]</scope>
    <source>
        <strain evidence="2 3">NRRL B-16140</strain>
    </source>
</reference>
<dbReference type="Pfam" id="PF01872">
    <property type="entry name" value="RibD_C"/>
    <property type="match status" value="1"/>
</dbReference>
<gene>
    <name evidence="2" type="ORF">UK23_07570</name>
</gene>
<dbReference type="Proteomes" id="UP000033393">
    <property type="component" value="Unassembled WGS sequence"/>
</dbReference>
<dbReference type="EMBL" id="JYJG01000040">
    <property type="protein sequence ID" value="KJK51337.1"/>
    <property type="molecule type" value="Genomic_DNA"/>
</dbReference>
<dbReference type="OrthoDB" id="7342392at2"/>
<dbReference type="GO" id="GO:0009231">
    <property type="term" value="P:riboflavin biosynthetic process"/>
    <property type="evidence" value="ECO:0007669"/>
    <property type="project" value="InterPro"/>
</dbReference>
<dbReference type="Gene3D" id="3.40.430.10">
    <property type="entry name" value="Dihydrofolate Reductase, subunit A"/>
    <property type="match status" value="1"/>
</dbReference>
<proteinExistence type="predicted"/>
<dbReference type="AlphaFoldDB" id="A0A0F0HAG9"/>
<protein>
    <submittedName>
        <fullName evidence="2">Riboflavin biosynthesis protein RibD</fullName>
    </submittedName>
</protein>
<keyword evidence="3" id="KW-1185">Reference proteome</keyword>
<dbReference type="RefSeq" id="WP_045310653.1">
    <property type="nucleotide sequence ID" value="NZ_JYJG01000040.1"/>
</dbReference>
<dbReference type="InterPro" id="IPR024072">
    <property type="entry name" value="DHFR-like_dom_sf"/>
</dbReference>